<evidence type="ECO:0000313" key="5">
    <source>
        <dbReference type="Proteomes" id="UP000596248"/>
    </source>
</evidence>
<accession>A0ABX7FWG4</accession>
<dbReference type="InterPro" id="IPR036380">
    <property type="entry name" value="Isochorismatase-like_sf"/>
</dbReference>
<protein>
    <submittedName>
        <fullName evidence="4">Cysteine hydrolase</fullName>
    </submittedName>
</protein>
<dbReference type="InterPro" id="IPR000868">
    <property type="entry name" value="Isochorismatase-like_dom"/>
</dbReference>
<comment type="similarity">
    <text evidence="1">Belongs to the isochorismatase family.</text>
</comment>
<evidence type="ECO:0000256" key="2">
    <source>
        <dbReference type="ARBA" id="ARBA00022801"/>
    </source>
</evidence>
<reference evidence="4 5" key="1">
    <citation type="submission" date="2021-01" db="EMBL/GenBank/DDBJ databases">
        <title>Identification of strong promoters based on the transcriptome of Brevibacillus choshinensis.</title>
        <authorList>
            <person name="Yao D."/>
            <person name="Zhang K."/>
            <person name="Wu J."/>
        </authorList>
    </citation>
    <scope>NUCLEOTIDE SEQUENCE [LARGE SCALE GENOMIC DNA]</scope>
    <source>
        <strain evidence="4 5">HPD31-SP3</strain>
    </source>
</reference>
<dbReference type="CDD" id="cd01014">
    <property type="entry name" value="nicotinamidase_related"/>
    <property type="match status" value="1"/>
</dbReference>
<evidence type="ECO:0000256" key="1">
    <source>
        <dbReference type="ARBA" id="ARBA00006336"/>
    </source>
</evidence>
<sequence>MSQRPALLVVDAQTFLIEHAFQGQELAERIQKVIERARDLQIPVIYIQHCEKEGEFAIGTPTWQIHPAFSPAEEETVIQKFACDSFLDTPLREVLESKEINHLVICGLQTEYCIDTTSRRAISFGYGVTLVGDGHSTFDNSVLKAEQIIAHHNAVLNGFGTEQKQISVKNAESLFV</sequence>
<dbReference type="GO" id="GO:0016787">
    <property type="term" value="F:hydrolase activity"/>
    <property type="evidence" value="ECO:0007669"/>
    <property type="project" value="UniProtKB-KW"/>
</dbReference>
<dbReference type="EMBL" id="CP069127">
    <property type="protein sequence ID" value="QRG70223.1"/>
    <property type="molecule type" value="Genomic_DNA"/>
</dbReference>
<gene>
    <name evidence="4" type="ORF">JNE38_14540</name>
</gene>
<dbReference type="RefSeq" id="WP_203357197.1">
    <property type="nucleotide sequence ID" value="NZ_CP069127.1"/>
</dbReference>
<evidence type="ECO:0000259" key="3">
    <source>
        <dbReference type="Pfam" id="PF00857"/>
    </source>
</evidence>
<keyword evidence="5" id="KW-1185">Reference proteome</keyword>
<dbReference type="PANTHER" id="PTHR43540">
    <property type="entry name" value="PEROXYUREIDOACRYLATE/UREIDOACRYLATE AMIDOHYDROLASE-RELATED"/>
    <property type="match status" value="1"/>
</dbReference>
<dbReference type="InterPro" id="IPR050272">
    <property type="entry name" value="Isochorismatase-like_hydrls"/>
</dbReference>
<dbReference type="SUPFAM" id="SSF52499">
    <property type="entry name" value="Isochorismatase-like hydrolases"/>
    <property type="match status" value="1"/>
</dbReference>
<evidence type="ECO:0000313" key="4">
    <source>
        <dbReference type="EMBL" id="QRG70223.1"/>
    </source>
</evidence>
<keyword evidence="2 4" id="KW-0378">Hydrolase</keyword>
<feature type="domain" description="Isochorismatase-like" evidence="3">
    <location>
        <begin position="6"/>
        <end position="140"/>
    </location>
</feature>
<dbReference type="Gene3D" id="3.40.50.850">
    <property type="entry name" value="Isochorismatase-like"/>
    <property type="match status" value="1"/>
</dbReference>
<dbReference type="Proteomes" id="UP000596248">
    <property type="component" value="Chromosome"/>
</dbReference>
<organism evidence="4 5">
    <name type="scientific">Brevibacillus choshinensis</name>
    <dbReference type="NCBI Taxonomy" id="54911"/>
    <lineage>
        <taxon>Bacteria</taxon>
        <taxon>Bacillati</taxon>
        <taxon>Bacillota</taxon>
        <taxon>Bacilli</taxon>
        <taxon>Bacillales</taxon>
        <taxon>Paenibacillaceae</taxon>
        <taxon>Brevibacillus</taxon>
    </lineage>
</organism>
<dbReference type="PANTHER" id="PTHR43540:SF14">
    <property type="entry name" value="ISOCHORISMATASE"/>
    <property type="match status" value="1"/>
</dbReference>
<dbReference type="Pfam" id="PF00857">
    <property type="entry name" value="Isochorismatase"/>
    <property type="match status" value="1"/>
</dbReference>
<proteinExistence type="inferred from homology"/>
<name>A0ABX7FWG4_BRECH</name>